<keyword evidence="2" id="KW-0812">Transmembrane</keyword>
<reference evidence="4" key="1">
    <citation type="submission" date="2016-10" db="EMBL/GenBank/DDBJ databases">
        <authorList>
            <person name="Benchimol M."/>
            <person name="Almeida L.G."/>
            <person name="Vasconcelos A.T."/>
            <person name="Perreira-Neves A."/>
            <person name="Rosa I.A."/>
            <person name="Tasca T."/>
            <person name="Bogo M.R."/>
            <person name="de Souza W."/>
        </authorList>
    </citation>
    <scope>NUCLEOTIDE SEQUENCE [LARGE SCALE GENOMIC DNA]</scope>
    <source>
        <strain evidence="4">K</strain>
    </source>
</reference>
<sequence length="500" mass="55451">MNVIITSFFLLTIINISLCAAYFHCQGNDITSSSFRKRHKLFYSTENFELKGEYSSPIQVPSSFLSIFVKDSLFLDCTNTISNGGAISVNSPNNPQEMYIEKTTFHKCTNLAFSGEGGALFFESGSFFGNGICFSSCLATKGIFASFSIVENYTFQLNLSSFHSNQRVGTSDGFGSLIVISDSLQLFDGNFTNSQIGDQGGALYSIVTYEISMARNSFSQCFGKSIIQIVKNPTKFSFILSNFIQNTETGDGIISSFGYLCFCECLFHKNKEFILISKGGEPFLYKCVFDHENISTDGEFPIRIEQPTFDLNFNHKLFGQNVLNTYYCQGKENGGNIENIYTPSRSPFFDAYVFNFVDIISLACIGLCVIFIIFLIISLCWFCCCAKPRLTSTISYLKSKNAADTVEEFLLSSSYDDKDYENSVKTPKAKKGQPAFVEGKVPILDDESESSKLPPNPEKGSEDKFSDSSSDKDDKKGSENETSNFSGSGSQNSTESSSEY</sequence>
<protein>
    <recommendedName>
        <fullName evidence="6">Right handed beta helix domain-containing protein</fullName>
    </recommendedName>
</protein>
<feature type="signal peptide" evidence="3">
    <location>
        <begin position="1"/>
        <end position="21"/>
    </location>
</feature>
<feature type="compositionally biased region" description="Low complexity" evidence="1">
    <location>
        <begin position="486"/>
        <end position="500"/>
    </location>
</feature>
<evidence type="ECO:0008006" key="6">
    <source>
        <dbReference type="Google" id="ProtNLM"/>
    </source>
</evidence>
<keyword evidence="2" id="KW-1133">Transmembrane helix</keyword>
<evidence type="ECO:0000313" key="5">
    <source>
        <dbReference type="Proteomes" id="UP000179807"/>
    </source>
</evidence>
<organism evidence="4 5">
    <name type="scientific">Tritrichomonas foetus</name>
    <dbReference type="NCBI Taxonomy" id="1144522"/>
    <lineage>
        <taxon>Eukaryota</taxon>
        <taxon>Metamonada</taxon>
        <taxon>Parabasalia</taxon>
        <taxon>Tritrichomonadida</taxon>
        <taxon>Tritrichomonadidae</taxon>
        <taxon>Tritrichomonas</taxon>
    </lineage>
</organism>
<keyword evidence="3" id="KW-0732">Signal</keyword>
<proteinExistence type="predicted"/>
<keyword evidence="5" id="KW-1185">Reference proteome</keyword>
<dbReference type="EMBL" id="MLAK01000914">
    <property type="protein sequence ID" value="OHT01402.1"/>
    <property type="molecule type" value="Genomic_DNA"/>
</dbReference>
<feature type="compositionally biased region" description="Basic and acidic residues" evidence="1">
    <location>
        <begin position="459"/>
        <end position="479"/>
    </location>
</feature>
<evidence type="ECO:0000313" key="4">
    <source>
        <dbReference type="EMBL" id="OHT01402.1"/>
    </source>
</evidence>
<feature type="transmembrane region" description="Helical" evidence="2">
    <location>
        <begin position="359"/>
        <end position="384"/>
    </location>
</feature>
<evidence type="ECO:0000256" key="2">
    <source>
        <dbReference type="SAM" id="Phobius"/>
    </source>
</evidence>
<dbReference type="RefSeq" id="XP_068354538.1">
    <property type="nucleotide sequence ID" value="XM_068508163.1"/>
</dbReference>
<dbReference type="Proteomes" id="UP000179807">
    <property type="component" value="Unassembled WGS sequence"/>
</dbReference>
<dbReference type="AlphaFoldDB" id="A0A1J4JRM6"/>
<dbReference type="GeneID" id="94842867"/>
<comment type="caution">
    <text evidence="4">The sequence shown here is derived from an EMBL/GenBank/DDBJ whole genome shotgun (WGS) entry which is preliminary data.</text>
</comment>
<evidence type="ECO:0000256" key="3">
    <source>
        <dbReference type="SAM" id="SignalP"/>
    </source>
</evidence>
<gene>
    <name evidence="4" type="ORF">TRFO_31841</name>
</gene>
<evidence type="ECO:0000256" key="1">
    <source>
        <dbReference type="SAM" id="MobiDB-lite"/>
    </source>
</evidence>
<feature type="region of interest" description="Disordered" evidence="1">
    <location>
        <begin position="419"/>
        <end position="500"/>
    </location>
</feature>
<name>A0A1J4JRM6_9EUKA</name>
<dbReference type="VEuPathDB" id="TrichDB:TRFO_31841"/>
<keyword evidence="2" id="KW-0472">Membrane</keyword>
<feature type="chain" id="PRO_5012317427" description="Right handed beta helix domain-containing protein" evidence="3">
    <location>
        <begin position="22"/>
        <end position="500"/>
    </location>
</feature>
<accession>A0A1J4JRM6</accession>